<evidence type="ECO:0000313" key="3">
    <source>
        <dbReference type="Proteomes" id="UP000664859"/>
    </source>
</evidence>
<name>A0A836CML7_9STRA</name>
<proteinExistence type="predicted"/>
<evidence type="ECO:0000313" key="2">
    <source>
        <dbReference type="EMBL" id="KAG5188921.1"/>
    </source>
</evidence>
<feature type="compositionally biased region" description="Low complexity" evidence="1">
    <location>
        <begin position="158"/>
        <end position="185"/>
    </location>
</feature>
<protein>
    <submittedName>
        <fullName evidence="2">Uncharacterized protein</fullName>
    </submittedName>
</protein>
<accession>A0A836CML7</accession>
<feature type="region of interest" description="Disordered" evidence="1">
    <location>
        <begin position="74"/>
        <end position="93"/>
    </location>
</feature>
<sequence length="250" mass="25507">MEDAFREQLELEMRHTSRMLDDEYYTVERAGSRLHYHASSAAAALSTHLPSNSSSLRPDMSAERRRDVLANLRVEREYGRPSSSDHTPLSDWDTLRNMLPSSISASGASDHYQMDADVSLSPDAAAAAAGGGSPSMAGGDSGSEGSGAGGSGGGGASAAGRAGVAPGGYAAPPAAAADDLSGDSLNSDDDEPDDAADAPAANEDVYYASDLLGHHSSASSSSSSSSSASLLTPRMLRHSGAARTNHALPP</sequence>
<gene>
    <name evidence="2" type="ORF">JKP88DRAFT_287105</name>
</gene>
<dbReference type="AlphaFoldDB" id="A0A836CML7"/>
<dbReference type="EMBL" id="JAFCMP010000060">
    <property type="protein sequence ID" value="KAG5188921.1"/>
    <property type="molecule type" value="Genomic_DNA"/>
</dbReference>
<feature type="compositionally biased region" description="Acidic residues" evidence="1">
    <location>
        <begin position="186"/>
        <end position="196"/>
    </location>
</feature>
<feature type="region of interest" description="Disordered" evidence="1">
    <location>
        <begin position="45"/>
        <end position="64"/>
    </location>
</feature>
<reference evidence="2" key="1">
    <citation type="submission" date="2021-02" db="EMBL/GenBank/DDBJ databases">
        <title>First Annotated Genome of the Yellow-green Alga Tribonema minus.</title>
        <authorList>
            <person name="Mahan K.M."/>
        </authorList>
    </citation>
    <scope>NUCLEOTIDE SEQUENCE</scope>
    <source>
        <strain evidence="2">UTEX B ZZ1240</strain>
    </source>
</reference>
<comment type="caution">
    <text evidence="2">The sequence shown here is derived from an EMBL/GenBank/DDBJ whole genome shotgun (WGS) entry which is preliminary data.</text>
</comment>
<organism evidence="2 3">
    <name type="scientific">Tribonema minus</name>
    <dbReference type="NCBI Taxonomy" id="303371"/>
    <lineage>
        <taxon>Eukaryota</taxon>
        <taxon>Sar</taxon>
        <taxon>Stramenopiles</taxon>
        <taxon>Ochrophyta</taxon>
        <taxon>PX clade</taxon>
        <taxon>Xanthophyceae</taxon>
        <taxon>Tribonematales</taxon>
        <taxon>Tribonemataceae</taxon>
        <taxon>Tribonema</taxon>
    </lineage>
</organism>
<keyword evidence="3" id="KW-1185">Reference proteome</keyword>
<feature type="compositionally biased region" description="Low complexity" evidence="1">
    <location>
        <begin position="216"/>
        <end position="229"/>
    </location>
</feature>
<feature type="compositionally biased region" description="Gly residues" evidence="1">
    <location>
        <begin position="129"/>
        <end position="157"/>
    </location>
</feature>
<dbReference type="Proteomes" id="UP000664859">
    <property type="component" value="Unassembled WGS sequence"/>
</dbReference>
<feature type="region of interest" description="Disordered" evidence="1">
    <location>
        <begin position="125"/>
        <end position="250"/>
    </location>
</feature>
<evidence type="ECO:0000256" key="1">
    <source>
        <dbReference type="SAM" id="MobiDB-lite"/>
    </source>
</evidence>